<dbReference type="PANTHER" id="PTHR43918:SF4">
    <property type="entry name" value="CARBOXYLIC ESTER HYDROLASE"/>
    <property type="match status" value="1"/>
</dbReference>
<dbReference type="EC" id="3.1.1.-" evidence="3"/>
<dbReference type="InterPro" id="IPR029058">
    <property type="entry name" value="AB_hydrolase_fold"/>
</dbReference>
<dbReference type="InterPro" id="IPR050654">
    <property type="entry name" value="AChE-related_enzymes"/>
</dbReference>
<evidence type="ECO:0000313" key="5">
    <source>
        <dbReference type="EMBL" id="KAF5359565.1"/>
    </source>
</evidence>
<feature type="domain" description="Carboxylesterase type B" evidence="4">
    <location>
        <begin position="25"/>
        <end position="184"/>
    </location>
</feature>
<evidence type="ECO:0000256" key="1">
    <source>
        <dbReference type="ARBA" id="ARBA00005964"/>
    </source>
</evidence>
<evidence type="ECO:0000256" key="3">
    <source>
        <dbReference type="RuleBase" id="RU361235"/>
    </source>
</evidence>
<dbReference type="InterPro" id="IPR002018">
    <property type="entry name" value="CarbesteraseB"/>
</dbReference>
<gene>
    <name evidence="5" type="ORF">D9756_002994</name>
</gene>
<comment type="similarity">
    <text evidence="1 3">Belongs to the type-B carboxylesterase/lipase family.</text>
</comment>
<keyword evidence="3" id="KW-0732">Signal</keyword>
<organism evidence="5 6">
    <name type="scientific">Leucocoprinus leucothites</name>
    <dbReference type="NCBI Taxonomy" id="201217"/>
    <lineage>
        <taxon>Eukaryota</taxon>
        <taxon>Fungi</taxon>
        <taxon>Dikarya</taxon>
        <taxon>Basidiomycota</taxon>
        <taxon>Agaricomycotina</taxon>
        <taxon>Agaricomycetes</taxon>
        <taxon>Agaricomycetidae</taxon>
        <taxon>Agaricales</taxon>
        <taxon>Agaricineae</taxon>
        <taxon>Agaricaceae</taxon>
        <taxon>Leucocoprinus</taxon>
    </lineage>
</organism>
<dbReference type="Gene3D" id="3.40.50.1820">
    <property type="entry name" value="alpha/beta hydrolase"/>
    <property type="match status" value="1"/>
</dbReference>
<dbReference type="InterPro" id="IPR019826">
    <property type="entry name" value="Carboxylesterase_B_AS"/>
</dbReference>
<feature type="chain" id="PRO_5034527493" description="Carboxylic ester hydrolase" evidence="3">
    <location>
        <begin position="20"/>
        <end position="588"/>
    </location>
</feature>
<dbReference type="EMBL" id="JAACJO010000004">
    <property type="protein sequence ID" value="KAF5359565.1"/>
    <property type="molecule type" value="Genomic_DNA"/>
</dbReference>
<keyword evidence="6" id="KW-1185">Reference proteome</keyword>
<evidence type="ECO:0000256" key="2">
    <source>
        <dbReference type="ARBA" id="ARBA00022801"/>
    </source>
</evidence>
<feature type="domain" description="Carboxylesterase type B" evidence="4">
    <location>
        <begin position="249"/>
        <end position="556"/>
    </location>
</feature>
<reference evidence="5 6" key="1">
    <citation type="journal article" date="2020" name="ISME J.">
        <title>Uncovering the hidden diversity of litter-decomposition mechanisms in mushroom-forming fungi.</title>
        <authorList>
            <person name="Floudas D."/>
            <person name="Bentzer J."/>
            <person name="Ahren D."/>
            <person name="Johansson T."/>
            <person name="Persson P."/>
            <person name="Tunlid A."/>
        </authorList>
    </citation>
    <scope>NUCLEOTIDE SEQUENCE [LARGE SCALE GENOMIC DNA]</scope>
    <source>
        <strain evidence="5 6">CBS 146.42</strain>
    </source>
</reference>
<evidence type="ECO:0000313" key="6">
    <source>
        <dbReference type="Proteomes" id="UP000559027"/>
    </source>
</evidence>
<feature type="signal peptide" evidence="3">
    <location>
        <begin position="1"/>
        <end position="19"/>
    </location>
</feature>
<protein>
    <recommendedName>
        <fullName evidence="3">Carboxylic ester hydrolase</fullName>
        <ecNumber evidence="3">3.1.1.-</ecNumber>
    </recommendedName>
</protein>
<keyword evidence="2 3" id="KW-0378">Hydrolase</keyword>
<proteinExistence type="inferred from homology"/>
<dbReference type="InterPro" id="IPR019819">
    <property type="entry name" value="Carboxylesterase_B_CS"/>
</dbReference>
<comment type="caution">
    <text evidence="5">The sequence shown here is derived from an EMBL/GenBank/DDBJ whole genome shotgun (WGS) entry which is preliminary data.</text>
</comment>
<dbReference type="AlphaFoldDB" id="A0A8H5G7A3"/>
<name>A0A8H5G7A3_9AGAR</name>
<evidence type="ECO:0000259" key="4">
    <source>
        <dbReference type="Pfam" id="PF00135"/>
    </source>
</evidence>
<dbReference type="SUPFAM" id="SSF53474">
    <property type="entry name" value="alpha/beta-Hydrolases"/>
    <property type="match status" value="1"/>
</dbReference>
<dbReference type="PROSITE" id="PS00122">
    <property type="entry name" value="CARBOXYLESTERASE_B_1"/>
    <property type="match status" value="1"/>
</dbReference>
<dbReference type="Pfam" id="PF00135">
    <property type="entry name" value="COesterase"/>
    <property type="match status" value="2"/>
</dbReference>
<dbReference type="PROSITE" id="PS00941">
    <property type="entry name" value="CARBOXYLESTERASE_B_2"/>
    <property type="match status" value="1"/>
</dbReference>
<sequence>MMKICVLLALSLLNHSTLSASAAGTTVTLDNGTFTGLATGPVIQFLGIPFAQPPTGSLRYRLPQEIQPYTGNHLATAFGPACPQQNTNLPIPPGLPSQAINMIVNAGINAVFPDDEDCLTINVIKPAIASPSSKLPVVVWIYGGGWERGTASFPLYDGSLVVSRSIALGTPIIFVSMNYRYDILLYGASTTLYLANGISYRLTGFGFLASKEVKAAGIGNLGLQDRRSAFRCLKLSEIEWFIRSVAERQALRWVKKYIGAFGGDPNKVTIWGESAGAISVSLHMLANNGNTEGLFRAAFMQSGSPLPVGDITNGQELYDTIVSETGCSNSQDTLDCLRNLPYTTLKAAIDKSPGIFDYQSLRLAWPPRADGTFITDNPQKLIQQGVVANIPFVTGDCDDEGTLFSFSTLNVTTESQFRDYVQGTFWQGVGSSDVDHLATLYTADATQGSPYDTGFTNVLTPQYKRLASFQGDAVFQAPRRFFLKNRSGKQNTWVYLSKRFKTDPILGSMHVSDLFNIYGGEELTNYLINFVVKLDPNGLGLFPWPKYTTSNPQMLTFWDGLIPATITQDTFRQEGIDFITQIGLAHPL</sequence>
<dbReference type="OrthoDB" id="408631at2759"/>
<accession>A0A8H5G7A3</accession>
<dbReference type="GO" id="GO:0052689">
    <property type="term" value="F:carboxylic ester hydrolase activity"/>
    <property type="evidence" value="ECO:0007669"/>
    <property type="project" value="TreeGrafter"/>
</dbReference>
<dbReference type="Proteomes" id="UP000559027">
    <property type="component" value="Unassembled WGS sequence"/>
</dbReference>
<dbReference type="PANTHER" id="PTHR43918">
    <property type="entry name" value="ACETYLCHOLINESTERASE"/>
    <property type="match status" value="1"/>
</dbReference>